<comment type="caution">
    <text evidence="1">The sequence shown here is derived from an EMBL/GenBank/DDBJ whole genome shotgun (WGS) entry which is preliminary data.</text>
</comment>
<sequence length="129" mass="15022">MSSLSLEDMLTSLKKLVDDFEEIIDFAKGIRYASDRKLIKGFIQRLSNALDKTSWLLEEYGKATTGDPLMLKYIQTYHAYLTMVTIPYLKDLLYEALFELEKKGFREECDDLRVLHDRISLFLKASVEV</sequence>
<proteinExistence type="predicted"/>
<reference evidence="1" key="1">
    <citation type="journal article" date="2020" name="mSystems">
        <title>Genome- and Community-Level Interaction Insights into Carbon Utilization and Element Cycling Functions of Hydrothermarchaeota in Hydrothermal Sediment.</title>
        <authorList>
            <person name="Zhou Z."/>
            <person name="Liu Y."/>
            <person name="Xu W."/>
            <person name="Pan J."/>
            <person name="Luo Z.H."/>
            <person name="Li M."/>
        </authorList>
    </citation>
    <scope>NUCLEOTIDE SEQUENCE [LARGE SCALE GENOMIC DNA]</scope>
    <source>
        <strain evidence="1">SpSt-110</strain>
    </source>
</reference>
<dbReference type="AlphaFoldDB" id="A0A7J3XY50"/>
<gene>
    <name evidence="1" type="ORF">ENM60_01720</name>
</gene>
<protein>
    <submittedName>
        <fullName evidence="1">Uncharacterized protein</fullName>
    </submittedName>
</protein>
<accession>A0A7J3XY50</accession>
<organism evidence="1">
    <name type="scientific">Thermogladius calderae</name>
    <dbReference type="NCBI Taxonomy" id="1200300"/>
    <lineage>
        <taxon>Archaea</taxon>
        <taxon>Thermoproteota</taxon>
        <taxon>Thermoprotei</taxon>
        <taxon>Desulfurococcales</taxon>
        <taxon>Desulfurococcaceae</taxon>
        <taxon>Thermogladius</taxon>
    </lineage>
</organism>
<evidence type="ECO:0000313" key="1">
    <source>
        <dbReference type="EMBL" id="HHP67501.1"/>
    </source>
</evidence>
<dbReference type="EMBL" id="DRYK01000026">
    <property type="protein sequence ID" value="HHP67501.1"/>
    <property type="molecule type" value="Genomic_DNA"/>
</dbReference>
<name>A0A7J3XY50_9CREN</name>